<protein>
    <submittedName>
        <fullName evidence="2">Uncharacterized protein</fullName>
    </submittedName>
</protein>
<dbReference type="GO" id="GO:0005506">
    <property type="term" value="F:iron ion binding"/>
    <property type="evidence" value="ECO:0007669"/>
    <property type="project" value="InterPro"/>
</dbReference>
<keyword evidence="3" id="KW-1185">Reference proteome</keyword>
<name>U1HEX2_ENDPU</name>
<dbReference type="InterPro" id="IPR036396">
    <property type="entry name" value="Cyt_P450_sf"/>
</dbReference>
<dbReference type="SUPFAM" id="SSF48264">
    <property type="entry name" value="Cytochrome P450"/>
    <property type="match status" value="1"/>
</dbReference>
<dbReference type="GO" id="GO:0004497">
    <property type="term" value="F:monooxygenase activity"/>
    <property type="evidence" value="ECO:0007669"/>
    <property type="project" value="InterPro"/>
</dbReference>
<dbReference type="PANTHER" id="PTHR47582:SF1">
    <property type="entry name" value="P450, PUTATIVE (EUROFUNG)-RELATED"/>
    <property type="match status" value="1"/>
</dbReference>
<dbReference type="EMBL" id="KE721514">
    <property type="protein sequence ID" value="ERF68610.1"/>
    <property type="molecule type" value="Genomic_DNA"/>
</dbReference>
<organism evidence="2 3">
    <name type="scientific">Endocarpon pusillum (strain Z07020 / HMAS-L-300199)</name>
    <name type="common">Lichen-forming fungus</name>
    <dbReference type="NCBI Taxonomy" id="1263415"/>
    <lineage>
        <taxon>Eukaryota</taxon>
        <taxon>Fungi</taxon>
        <taxon>Dikarya</taxon>
        <taxon>Ascomycota</taxon>
        <taxon>Pezizomycotina</taxon>
        <taxon>Eurotiomycetes</taxon>
        <taxon>Chaetothyriomycetidae</taxon>
        <taxon>Verrucariales</taxon>
        <taxon>Verrucariaceae</taxon>
        <taxon>Endocarpon</taxon>
    </lineage>
</organism>
<proteinExistence type="predicted"/>
<dbReference type="OMA" id="TRMIHAN"/>
<dbReference type="OrthoDB" id="3366823at2759"/>
<feature type="transmembrane region" description="Helical" evidence="1">
    <location>
        <begin position="119"/>
        <end position="137"/>
    </location>
</feature>
<dbReference type="Pfam" id="PF00067">
    <property type="entry name" value="p450"/>
    <property type="match status" value="1"/>
</dbReference>
<evidence type="ECO:0000313" key="3">
    <source>
        <dbReference type="Proteomes" id="UP000019373"/>
    </source>
</evidence>
<gene>
    <name evidence="2" type="ORF">EPUS_07171</name>
</gene>
<dbReference type="InterPro" id="IPR053007">
    <property type="entry name" value="CYP450_monoxygenase_sec-met"/>
</dbReference>
<dbReference type="InterPro" id="IPR001128">
    <property type="entry name" value="Cyt_P450"/>
</dbReference>
<evidence type="ECO:0000313" key="2">
    <source>
        <dbReference type="EMBL" id="ERF68610.1"/>
    </source>
</evidence>
<dbReference type="GeneID" id="19242056"/>
<dbReference type="eggNOG" id="KOG0684">
    <property type="taxonomic scope" value="Eukaryota"/>
</dbReference>
<accession>U1HEX2</accession>
<dbReference type="GO" id="GO:0016705">
    <property type="term" value="F:oxidoreductase activity, acting on paired donors, with incorporation or reduction of molecular oxygen"/>
    <property type="evidence" value="ECO:0007669"/>
    <property type="project" value="InterPro"/>
</dbReference>
<dbReference type="HOGENOM" id="CLU_018012_4_1_1"/>
<keyword evidence="1" id="KW-0812">Transmembrane</keyword>
<sequence length="326" mass="36456">MKNEGDWGLSMENYAAIRPALAPGADLDEMNRVLIQTIAASVDELGTSDRPVKRGLARWLRNTITIATTKSVYGLQNPYKDQSIQDNFWDFEGDLITNLIGVLPSILARKGIVGGPRAVFVYTAAAALWMLLYVFSYPDVLENIRGEIGSILTSKTDEKGVKEVLRHRSMGTSIRQVMQDTVLDERSLLKDAMIQMPSRVIHKDASIWGSDVDEFNPGRFKKDQKHKMEHGRHFATNEILALVSMFVMLFDMVPTAGTWSIPQTTNTNVVAVVIEPDADVEVEVSQRKGFDGIWVFSLMDSDKSLYYCRRGSGGRMKSNLGVRIYA</sequence>
<evidence type="ECO:0000256" key="1">
    <source>
        <dbReference type="SAM" id="Phobius"/>
    </source>
</evidence>
<dbReference type="AlphaFoldDB" id="U1HEX2"/>
<dbReference type="RefSeq" id="XP_007805730.1">
    <property type="nucleotide sequence ID" value="XM_007807539.1"/>
</dbReference>
<keyword evidence="1" id="KW-1133">Transmembrane helix</keyword>
<dbReference type="Proteomes" id="UP000019373">
    <property type="component" value="Unassembled WGS sequence"/>
</dbReference>
<keyword evidence="1" id="KW-0472">Membrane</keyword>
<reference evidence="3" key="1">
    <citation type="journal article" date="2014" name="BMC Genomics">
        <title>Genome characteristics reveal the impact of lichenization on lichen-forming fungus Endocarpon pusillum Hedwig (Verrucariales, Ascomycota).</title>
        <authorList>
            <person name="Wang Y.-Y."/>
            <person name="Liu B."/>
            <person name="Zhang X.-Y."/>
            <person name="Zhou Q.-M."/>
            <person name="Zhang T."/>
            <person name="Li H."/>
            <person name="Yu Y.-F."/>
            <person name="Zhang X.-L."/>
            <person name="Hao X.-Y."/>
            <person name="Wang M."/>
            <person name="Wang L."/>
            <person name="Wei J.-C."/>
        </authorList>
    </citation>
    <scope>NUCLEOTIDE SEQUENCE [LARGE SCALE GENOMIC DNA]</scope>
    <source>
        <strain evidence="3">Z07020 / HMAS-L-300199</strain>
    </source>
</reference>
<dbReference type="PANTHER" id="PTHR47582">
    <property type="entry name" value="P450, PUTATIVE (EUROFUNG)-RELATED"/>
    <property type="match status" value="1"/>
</dbReference>
<dbReference type="Gene3D" id="1.10.630.10">
    <property type="entry name" value="Cytochrome P450"/>
    <property type="match status" value="1"/>
</dbReference>
<dbReference type="GO" id="GO:0020037">
    <property type="term" value="F:heme binding"/>
    <property type="evidence" value="ECO:0007669"/>
    <property type="project" value="InterPro"/>
</dbReference>